<feature type="compositionally biased region" description="Basic and acidic residues" evidence="2">
    <location>
        <begin position="551"/>
        <end position="567"/>
    </location>
</feature>
<feature type="coiled-coil region" evidence="1">
    <location>
        <begin position="578"/>
        <end position="611"/>
    </location>
</feature>
<dbReference type="Proteomes" id="UP001151760">
    <property type="component" value="Unassembled WGS sequence"/>
</dbReference>
<organism evidence="3 4">
    <name type="scientific">Tanacetum coccineum</name>
    <dbReference type="NCBI Taxonomy" id="301880"/>
    <lineage>
        <taxon>Eukaryota</taxon>
        <taxon>Viridiplantae</taxon>
        <taxon>Streptophyta</taxon>
        <taxon>Embryophyta</taxon>
        <taxon>Tracheophyta</taxon>
        <taxon>Spermatophyta</taxon>
        <taxon>Magnoliopsida</taxon>
        <taxon>eudicotyledons</taxon>
        <taxon>Gunneridae</taxon>
        <taxon>Pentapetalae</taxon>
        <taxon>asterids</taxon>
        <taxon>campanulids</taxon>
        <taxon>Asterales</taxon>
        <taxon>Asteraceae</taxon>
        <taxon>Asteroideae</taxon>
        <taxon>Anthemideae</taxon>
        <taxon>Anthemidinae</taxon>
        <taxon>Tanacetum</taxon>
    </lineage>
</organism>
<gene>
    <name evidence="3" type="ORF">Tco_0749524</name>
</gene>
<evidence type="ECO:0000256" key="1">
    <source>
        <dbReference type="SAM" id="Coils"/>
    </source>
</evidence>
<sequence length="820" mass="91906">MDASVNNTNTINTVSPTVNAAGIEDNVVDESIVYGCADDPNMPDLEDIASSENRVVFGAEADMTNLDTYIPVSPILTTRIHKDHRCNRGPTIKTFKIACLHVSYHKKSPRSESHNMVAYLEKSIENDDFAQIVDFLNAHPIRYAFTVNPTIYVSFIEQFWSTAKAKTINEETQIHATVDGKKIVITQSSIRSDLQLVDDDGIDCLPNNSIFENLQLMGSKSTACNEFGTNIASAVICLATNQKFKFSKLIFDEVGEGSGHPTEPQHTSTTASPSQVEPITVPSSSQPKKTHRPRKAKRATEISQSSGLIPLVADETGTGSGSGPRCQDTILRGAEAQTRFETASKQSNDPPFSRVNTLRSEEDRLKLKEMMDLCTKLSNRVLDLETTKTAQAKEIASLKKRVKKLERKRKSKTPGMDLFKIVMDEAIERVYEADKDVEGDAEQVISAAAVDVSTGDAVTTASVEVNTASAPSTTVGVSVSTAEPITTASVNITTAEPSTPLTTTTTVIEDEDLTIAQTLMKMKSEKSKVRGVVMKEPSETATRPTIPPQQHDPKDKGKGKMVEQEKPLKKKEQIKFDKEIAQRLQAQMQAKLEEEERLLAARLQAQEQEELTIEERSKMFVKLMDKRKKNFARLRAKERRRKPPTKAQKRNQMCTYLKNMAGFTHNQLKNKSFDEVQKAFNKTMSWIDSFVPMDSEVVKGSKDKAEDCKKRTRKGLDEESVKRQKLEDDAEKAELKLCLEIVPNDDKVVNFEPLAIKSPIVDWKTQILGEEMICYQIKRTDGSCKMYKVFYTMLNDFDRQDLIDLYRLVTEVQDNKTRRF</sequence>
<evidence type="ECO:0000313" key="3">
    <source>
        <dbReference type="EMBL" id="GJS82983.1"/>
    </source>
</evidence>
<feature type="region of interest" description="Disordered" evidence="2">
    <location>
        <begin position="526"/>
        <end position="567"/>
    </location>
</feature>
<evidence type="ECO:0008006" key="5">
    <source>
        <dbReference type="Google" id="ProtNLM"/>
    </source>
</evidence>
<reference evidence="3" key="1">
    <citation type="journal article" date="2022" name="Int. J. Mol. Sci.">
        <title>Draft Genome of Tanacetum Coccineum: Genomic Comparison of Closely Related Tanacetum-Family Plants.</title>
        <authorList>
            <person name="Yamashiro T."/>
            <person name="Shiraishi A."/>
            <person name="Nakayama K."/>
            <person name="Satake H."/>
        </authorList>
    </citation>
    <scope>NUCLEOTIDE SEQUENCE</scope>
</reference>
<protein>
    <recommendedName>
        <fullName evidence="5">Xylulose kinase-1</fullName>
    </recommendedName>
</protein>
<comment type="caution">
    <text evidence="3">The sequence shown here is derived from an EMBL/GenBank/DDBJ whole genome shotgun (WGS) entry which is preliminary data.</text>
</comment>
<name>A0ABQ4Z1Q2_9ASTR</name>
<feature type="compositionally biased region" description="Basic residues" evidence="2">
    <location>
        <begin position="288"/>
        <end position="297"/>
    </location>
</feature>
<evidence type="ECO:0000256" key="2">
    <source>
        <dbReference type="SAM" id="MobiDB-lite"/>
    </source>
</evidence>
<feature type="region of interest" description="Disordered" evidence="2">
    <location>
        <begin position="255"/>
        <end position="328"/>
    </location>
</feature>
<dbReference type="EMBL" id="BQNB010010867">
    <property type="protein sequence ID" value="GJS82983.1"/>
    <property type="molecule type" value="Genomic_DNA"/>
</dbReference>
<proteinExistence type="predicted"/>
<reference evidence="3" key="2">
    <citation type="submission" date="2022-01" db="EMBL/GenBank/DDBJ databases">
        <authorList>
            <person name="Yamashiro T."/>
            <person name="Shiraishi A."/>
            <person name="Satake H."/>
            <person name="Nakayama K."/>
        </authorList>
    </citation>
    <scope>NUCLEOTIDE SEQUENCE</scope>
</reference>
<feature type="compositionally biased region" description="Polar residues" evidence="2">
    <location>
        <begin position="264"/>
        <end position="287"/>
    </location>
</feature>
<keyword evidence="1" id="KW-0175">Coiled coil</keyword>
<accession>A0ABQ4Z1Q2</accession>
<keyword evidence="4" id="KW-1185">Reference proteome</keyword>
<evidence type="ECO:0000313" key="4">
    <source>
        <dbReference type="Proteomes" id="UP001151760"/>
    </source>
</evidence>